<dbReference type="Gene3D" id="3.30.10.10">
    <property type="entry name" value="Trypsin Inhibitor V, subunit A"/>
    <property type="match status" value="1"/>
</dbReference>
<evidence type="ECO:0000256" key="1">
    <source>
        <dbReference type="ARBA" id="ARBA00008210"/>
    </source>
</evidence>
<dbReference type="GO" id="GO:0004867">
    <property type="term" value="F:serine-type endopeptidase inhibitor activity"/>
    <property type="evidence" value="ECO:0007669"/>
    <property type="project" value="UniProtKB-KW"/>
</dbReference>
<gene>
    <name evidence="4" type="ORF">LSAT_V11C500285350</name>
</gene>
<dbReference type="InterPro" id="IPR000864">
    <property type="entry name" value="Prot_inh_pot1"/>
</dbReference>
<reference evidence="4 5" key="1">
    <citation type="journal article" date="2017" name="Nat. Commun.">
        <title>Genome assembly with in vitro proximity ligation data and whole-genome triplication in lettuce.</title>
        <authorList>
            <person name="Reyes-Chin-Wo S."/>
            <person name="Wang Z."/>
            <person name="Yang X."/>
            <person name="Kozik A."/>
            <person name="Arikit S."/>
            <person name="Song C."/>
            <person name="Xia L."/>
            <person name="Froenicke L."/>
            <person name="Lavelle D.O."/>
            <person name="Truco M.J."/>
            <person name="Xia R."/>
            <person name="Zhu S."/>
            <person name="Xu C."/>
            <person name="Xu H."/>
            <person name="Xu X."/>
            <person name="Cox K."/>
            <person name="Korf I."/>
            <person name="Meyers B.C."/>
            <person name="Michelmore R.W."/>
        </authorList>
    </citation>
    <scope>NUCLEOTIDE SEQUENCE [LARGE SCALE GENOMIC DNA]</scope>
    <source>
        <strain evidence="5">cv. Salinas</strain>
        <tissue evidence="4">Seedlings</tissue>
    </source>
</reference>
<accession>A0A9R1VIJ9</accession>
<proteinExistence type="inferred from homology"/>
<dbReference type="EMBL" id="NBSK02000005">
    <property type="protein sequence ID" value="KAJ0206986.1"/>
    <property type="molecule type" value="Genomic_DNA"/>
</dbReference>
<sequence length="130" mass="14852">MKMPAFKQTFVWVSFLLLLSSSIIYKIMLKHWIPNNFNKIAMAEEKKNLQLTFPEVVWDPDPFLKMTLQELVGMKGEYAAKKIEEEMLGATVHVVHEDSAVTVGYRLDQVKLILDSSETVVAINLIIAKL</sequence>
<keyword evidence="3" id="KW-0722">Serine protease inhibitor</keyword>
<keyword evidence="5" id="KW-1185">Reference proteome</keyword>
<dbReference type="GO" id="GO:0009611">
    <property type="term" value="P:response to wounding"/>
    <property type="evidence" value="ECO:0007669"/>
    <property type="project" value="InterPro"/>
</dbReference>
<protein>
    <submittedName>
        <fullName evidence="4">Uncharacterized protein</fullName>
    </submittedName>
</protein>
<dbReference type="Proteomes" id="UP000235145">
    <property type="component" value="Unassembled WGS sequence"/>
</dbReference>
<name>A0A9R1VIJ9_LACSA</name>
<dbReference type="Pfam" id="PF00280">
    <property type="entry name" value="potato_inhibit"/>
    <property type="match status" value="1"/>
</dbReference>
<evidence type="ECO:0000313" key="4">
    <source>
        <dbReference type="EMBL" id="KAJ0206986.1"/>
    </source>
</evidence>
<dbReference type="InterPro" id="IPR036354">
    <property type="entry name" value="Prot_inh_pot1_sf"/>
</dbReference>
<evidence type="ECO:0000256" key="3">
    <source>
        <dbReference type="ARBA" id="ARBA00022900"/>
    </source>
</evidence>
<organism evidence="4 5">
    <name type="scientific">Lactuca sativa</name>
    <name type="common">Garden lettuce</name>
    <dbReference type="NCBI Taxonomy" id="4236"/>
    <lineage>
        <taxon>Eukaryota</taxon>
        <taxon>Viridiplantae</taxon>
        <taxon>Streptophyta</taxon>
        <taxon>Embryophyta</taxon>
        <taxon>Tracheophyta</taxon>
        <taxon>Spermatophyta</taxon>
        <taxon>Magnoliopsida</taxon>
        <taxon>eudicotyledons</taxon>
        <taxon>Gunneridae</taxon>
        <taxon>Pentapetalae</taxon>
        <taxon>asterids</taxon>
        <taxon>campanulids</taxon>
        <taxon>Asterales</taxon>
        <taxon>Asteraceae</taxon>
        <taxon>Cichorioideae</taxon>
        <taxon>Cichorieae</taxon>
        <taxon>Lactucinae</taxon>
        <taxon>Lactuca</taxon>
    </lineage>
</organism>
<evidence type="ECO:0000313" key="5">
    <source>
        <dbReference type="Proteomes" id="UP000235145"/>
    </source>
</evidence>
<dbReference type="AlphaFoldDB" id="A0A9R1VIJ9"/>
<keyword evidence="2" id="KW-0646">Protease inhibitor</keyword>
<evidence type="ECO:0000256" key="2">
    <source>
        <dbReference type="ARBA" id="ARBA00022690"/>
    </source>
</evidence>
<dbReference type="SUPFAM" id="SSF54654">
    <property type="entry name" value="CI-2 family of serine protease inhibitors"/>
    <property type="match status" value="1"/>
</dbReference>
<dbReference type="OrthoDB" id="10013825at2759"/>
<comment type="caution">
    <text evidence="4">The sequence shown here is derived from an EMBL/GenBank/DDBJ whole genome shotgun (WGS) entry which is preliminary data.</text>
</comment>
<comment type="similarity">
    <text evidence="1">Belongs to the protease inhibitor I13 (potato type I serine protease inhibitor) family.</text>
</comment>